<evidence type="ECO:0000313" key="1">
    <source>
        <dbReference type="EMBL" id="KAI4347112.1"/>
    </source>
</evidence>
<comment type="caution">
    <text evidence="1">The sequence shown here is derived from an EMBL/GenBank/DDBJ whole genome shotgun (WGS) entry which is preliminary data.</text>
</comment>
<protein>
    <submittedName>
        <fullName evidence="1">Uncharacterized protein</fullName>
    </submittedName>
</protein>
<sequence length="553" mass="62394">MPKVTKTRSMVRKKALREIFETMHFKGMLKKSCVKEPKLQIHHFNDPHSKQYNDLPPIVLMRPRCRESVKAQSPVLPEQISRRKLESAVSSKTTKHKERYTKMSKKMEQEDVIKRLMQDKGPKELKEVKLKPIEQAPNRVKLNCHVSHQVQVSETIDPKAKVKFISRKLADKEILKPRIVARSQDQGEITSIKKEISKPRIVMKSQNGGESTSSKKEISKPRIVARSQDEDETASTKLRKPQGGPRINKNDISCQQSTAPNTITKTKTQKVTKRKSQVKKQRPVAEPEEDKPVVEQSGHEEEEKMIVVPCRDTNCTEIRTITTVADELSVGHVAEASVYNIGEEDYKPNQTSLGDVMLLKSEHEDDATPAEEAHDGINCSNTNSKGGKQVDELKYLLLTSESFVSHVEELLNLDIDSTMILQKYDTNGLANLRLYLDCANELSERKSQKESQIVPPLLLTCAVNSGLKITLGSLVDEIYNAIENLKLYSEISGEKPSVNDPFAMMERDIQCNGLINGIWDWGWKHGFSADEAEQVVNDVENLVLSGLIEEVVA</sequence>
<proteinExistence type="predicted"/>
<evidence type="ECO:0000313" key="2">
    <source>
        <dbReference type="Proteomes" id="UP000828941"/>
    </source>
</evidence>
<keyword evidence="2" id="KW-1185">Reference proteome</keyword>
<dbReference type="EMBL" id="CM039429">
    <property type="protein sequence ID" value="KAI4347112.1"/>
    <property type="molecule type" value="Genomic_DNA"/>
</dbReference>
<organism evidence="1 2">
    <name type="scientific">Bauhinia variegata</name>
    <name type="common">Purple orchid tree</name>
    <name type="synonym">Phanera variegata</name>
    <dbReference type="NCBI Taxonomy" id="167791"/>
    <lineage>
        <taxon>Eukaryota</taxon>
        <taxon>Viridiplantae</taxon>
        <taxon>Streptophyta</taxon>
        <taxon>Embryophyta</taxon>
        <taxon>Tracheophyta</taxon>
        <taxon>Spermatophyta</taxon>
        <taxon>Magnoliopsida</taxon>
        <taxon>eudicotyledons</taxon>
        <taxon>Gunneridae</taxon>
        <taxon>Pentapetalae</taxon>
        <taxon>rosids</taxon>
        <taxon>fabids</taxon>
        <taxon>Fabales</taxon>
        <taxon>Fabaceae</taxon>
        <taxon>Cercidoideae</taxon>
        <taxon>Cercideae</taxon>
        <taxon>Bauhiniinae</taxon>
        <taxon>Bauhinia</taxon>
    </lineage>
</organism>
<dbReference type="Proteomes" id="UP000828941">
    <property type="component" value="Chromosome 4"/>
</dbReference>
<name>A0ACB9PE72_BAUVA</name>
<gene>
    <name evidence="1" type="ORF">L6164_007958</name>
</gene>
<reference evidence="1 2" key="1">
    <citation type="journal article" date="2022" name="DNA Res.">
        <title>Chromosomal-level genome assembly of the orchid tree Bauhinia variegata (Leguminosae; Cercidoideae) supports the allotetraploid origin hypothesis of Bauhinia.</title>
        <authorList>
            <person name="Zhong Y."/>
            <person name="Chen Y."/>
            <person name="Zheng D."/>
            <person name="Pang J."/>
            <person name="Liu Y."/>
            <person name="Luo S."/>
            <person name="Meng S."/>
            <person name="Qian L."/>
            <person name="Wei D."/>
            <person name="Dai S."/>
            <person name="Zhou R."/>
        </authorList>
    </citation>
    <scope>NUCLEOTIDE SEQUENCE [LARGE SCALE GENOMIC DNA]</scope>
    <source>
        <strain evidence="1">BV-YZ2020</strain>
    </source>
</reference>
<accession>A0ACB9PE72</accession>